<dbReference type="Proteomes" id="UP001054945">
    <property type="component" value="Unassembled WGS sequence"/>
</dbReference>
<dbReference type="EMBL" id="BPLR01003521">
    <property type="protein sequence ID" value="GIX85520.1"/>
    <property type="molecule type" value="Genomic_DNA"/>
</dbReference>
<dbReference type="AlphaFoldDB" id="A0AAV4NP25"/>
<evidence type="ECO:0000313" key="1">
    <source>
        <dbReference type="EMBL" id="GIX85520.1"/>
    </source>
</evidence>
<keyword evidence="2" id="KW-1185">Reference proteome</keyword>
<name>A0AAV4NP25_CAEEX</name>
<accession>A0AAV4NP25</accession>
<proteinExistence type="predicted"/>
<gene>
    <name evidence="1" type="ORF">CEXT_21571</name>
</gene>
<protein>
    <submittedName>
        <fullName evidence="1">Uncharacterized protein</fullName>
    </submittedName>
</protein>
<comment type="caution">
    <text evidence="1">The sequence shown here is derived from an EMBL/GenBank/DDBJ whole genome shotgun (WGS) entry which is preliminary data.</text>
</comment>
<evidence type="ECO:0000313" key="2">
    <source>
        <dbReference type="Proteomes" id="UP001054945"/>
    </source>
</evidence>
<sequence length="72" mass="8188">MKSWGVMQCAQKPFIDSFICNCLRLQMCPLGIRPFAASAFAMEKTPPLNKETPPAYVCFHGFQETNHFDTFP</sequence>
<organism evidence="1 2">
    <name type="scientific">Caerostris extrusa</name>
    <name type="common">Bark spider</name>
    <name type="synonym">Caerostris bankana</name>
    <dbReference type="NCBI Taxonomy" id="172846"/>
    <lineage>
        <taxon>Eukaryota</taxon>
        <taxon>Metazoa</taxon>
        <taxon>Ecdysozoa</taxon>
        <taxon>Arthropoda</taxon>
        <taxon>Chelicerata</taxon>
        <taxon>Arachnida</taxon>
        <taxon>Araneae</taxon>
        <taxon>Araneomorphae</taxon>
        <taxon>Entelegynae</taxon>
        <taxon>Araneoidea</taxon>
        <taxon>Araneidae</taxon>
        <taxon>Caerostris</taxon>
    </lineage>
</organism>
<reference evidence="1 2" key="1">
    <citation type="submission" date="2021-06" db="EMBL/GenBank/DDBJ databases">
        <title>Caerostris extrusa draft genome.</title>
        <authorList>
            <person name="Kono N."/>
            <person name="Arakawa K."/>
        </authorList>
    </citation>
    <scope>NUCLEOTIDE SEQUENCE [LARGE SCALE GENOMIC DNA]</scope>
</reference>